<gene>
    <name evidence="1" type="ORF">R1flu_010505</name>
</gene>
<reference evidence="1 2" key="1">
    <citation type="submission" date="2024-09" db="EMBL/GenBank/DDBJ databases">
        <title>Chromosome-scale assembly of Riccia fluitans.</title>
        <authorList>
            <person name="Paukszto L."/>
            <person name="Sawicki J."/>
            <person name="Karawczyk K."/>
            <person name="Piernik-Szablinska J."/>
            <person name="Szczecinska M."/>
            <person name="Mazdziarz M."/>
        </authorList>
    </citation>
    <scope>NUCLEOTIDE SEQUENCE [LARGE SCALE GENOMIC DNA]</scope>
    <source>
        <strain evidence="1">Rf_01</strain>
        <tissue evidence="1">Aerial parts of the thallus</tissue>
    </source>
</reference>
<name>A0ABD1Z626_9MARC</name>
<keyword evidence="2" id="KW-1185">Reference proteome</keyword>
<proteinExistence type="predicted"/>
<sequence>MFMKPMDLRLKSLTTIMREQTPAQVEALSPLLKKRNQQEAENGSTFPCRRAKLKVKRPSEELRVRHPGSFICIRTASARQSFRQRRLQGDGGHFASGCHFVYKTGNFKSKSIFVKGSGFSDARIQAYVNKLLNSKLKVTSSSICSEAQVASSSICSEA</sequence>
<dbReference type="Proteomes" id="UP001605036">
    <property type="component" value="Unassembled WGS sequence"/>
</dbReference>
<accession>A0ABD1Z626</accession>
<dbReference type="AlphaFoldDB" id="A0ABD1Z626"/>
<evidence type="ECO:0000313" key="1">
    <source>
        <dbReference type="EMBL" id="KAL2642918.1"/>
    </source>
</evidence>
<dbReference type="EMBL" id="JBHFFA010000002">
    <property type="protein sequence ID" value="KAL2642918.1"/>
    <property type="molecule type" value="Genomic_DNA"/>
</dbReference>
<comment type="caution">
    <text evidence="1">The sequence shown here is derived from an EMBL/GenBank/DDBJ whole genome shotgun (WGS) entry which is preliminary data.</text>
</comment>
<protein>
    <submittedName>
        <fullName evidence="1">Uncharacterized protein</fullName>
    </submittedName>
</protein>
<organism evidence="1 2">
    <name type="scientific">Riccia fluitans</name>
    <dbReference type="NCBI Taxonomy" id="41844"/>
    <lineage>
        <taxon>Eukaryota</taxon>
        <taxon>Viridiplantae</taxon>
        <taxon>Streptophyta</taxon>
        <taxon>Embryophyta</taxon>
        <taxon>Marchantiophyta</taxon>
        <taxon>Marchantiopsida</taxon>
        <taxon>Marchantiidae</taxon>
        <taxon>Marchantiales</taxon>
        <taxon>Ricciaceae</taxon>
        <taxon>Riccia</taxon>
    </lineage>
</organism>
<evidence type="ECO:0000313" key="2">
    <source>
        <dbReference type="Proteomes" id="UP001605036"/>
    </source>
</evidence>